<proteinExistence type="predicted"/>
<name>A0A238Z9M6_9ACTN</name>
<keyword evidence="2" id="KW-1185">Reference proteome</keyword>
<organism evidence="1 2">
    <name type="scientific">Actinomadura mexicana</name>
    <dbReference type="NCBI Taxonomy" id="134959"/>
    <lineage>
        <taxon>Bacteria</taxon>
        <taxon>Bacillati</taxon>
        <taxon>Actinomycetota</taxon>
        <taxon>Actinomycetes</taxon>
        <taxon>Streptosporangiales</taxon>
        <taxon>Thermomonosporaceae</taxon>
        <taxon>Actinomadura</taxon>
    </lineage>
</organism>
<dbReference type="AlphaFoldDB" id="A0A238Z9M6"/>
<gene>
    <name evidence="1" type="ORF">SAMN06265355_10738</name>
</gene>
<evidence type="ECO:0000313" key="2">
    <source>
        <dbReference type="Proteomes" id="UP000198420"/>
    </source>
</evidence>
<dbReference type="EMBL" id="FZNP01000007">
    <property type="protein sequence ID" value="SNR79513.1"/>
    <property type="molecule type" value="Genomic_DNA"/>
</dbReference>
<accession>A0A238Z9M6</accession>
<sequence>MYEDDDEVSLRIRVWDIGVADWDRISAGGTVPDCDAPESRMNPFQLSNHGSELASEVTGPPGRASINATWTRSPETFAGSRTVAILPSV</sequence>
<dbReference type="Proteomes" id="UP000198420">
    <property type="component" value="Unassembled WGS sequence"/>
</dbReference>
<reference evidence="2" key="1">
    <citation type="submission" date="2017-06" db="EMBL/GenBank/DDBJ databases">
        <authorList>
            <person name="Varghese N."/>
            <person name="Submissions S."/>
        </authorList>
    </citation>
    <scope>NUCLEOTIDE SEQUENCE [LARGE SCALE GENOMIC DNA]</scope>
    <source>
        <strain evidence="2">DSM 44485</strain>
    </source>
</reference>
<protein>
    <submittedName>
        <fullName evidence="1">Uncharacterized protein</fullName>
    </submittedName>
</protein>
<evidence type="ECO:0000313" key="1">
    <source>
        <dbReference type="EMBL" id="SNR79513.1"/>
    </source>
</evidence>